<accession>M1X4Q1</accession>
<feature type="region of interest" description="Disordered" evidence="1">
    <location>
        <begin position="63"/>
        <end position="86"/>
    </location>
</feature>
<evidence type="ECO:0000256" key="1">
    <source>
        <dbReference type="SAM" id="MobiDB-lite"/>
    </source>
</evidence>
<keyword evidence="2" id="KW-0067">ATP-binding</keyword>
<dbReference type="OrthoDB" id="502220at2"/>
<evidence type="ECO:0000313" key="2">
    <source>
        <dbReference type="EMBL" id="CCH66536.1"/>
    </source>
</evidence>
<reference evidence="3" key="2">
    <citation type="submission" date="2016-01" db="EMBL/GenBank/DDBJ databases">
        <title>Diatom-associated endosymboitic cyanobacterium lacks core nitrogen metabolism enzymes.</title>
        <authorList>
            <person name="Hilton J.A."/>
            <person name="Foster R.A."/>
            <person name="Tripp H.J."/>
            <person name="Carter B.J."/>
            <person name="Zehr J.P."/>
            <person name="Villareal T.A."/>
        </authorList>
    </citation>
    <scope>NUCLEOTIDE SEQUENCE [LARGE SCALE GENOMIC DNA]</scope>
    <source>
        <strain evidence="3">HH01</strain>
    </source>
</reference>
<dbReference type="EMBL" id="CAIY01000020">
    <property type="protein sequence ID" value="CCH66536.1"/>
    <property type="molecule type" value="Genomic_DNA"/>
</dbReference>
<name>M1X4Q1_9NOST</name>
<gene>
    <name evidence="2" type="ORF">RINTHH_3810</name>
</gene>
<keyword evidence="3" id="KW-1185">Reference proteome</keyword>
<keyword evidence="2" id="KW-0547">Nucleotide-binding</keyword>
<proteinExistence type="predicted"/>
<sequence length="336" mass="39377">MPPDNFGKYQSRLFNLFRQKNRSWSEKVRHILITAKVNASQSLELIIYSVILMMRKVVESSGKKLTSKRRSKTSYSTSQSRDPQKYQNLQTKIIHNNPKVRVASIDSVLKYLESHIILSGYQNSRVLFSAFQDYCRAIIYGHDSPKNHLSRGNKRIFQTFTKIIEFYIFRKRNNINQPSIDSNEELPLISTPSQNLSNPNIKNSEIIDPWLTLNDLFGHYQDITLEVKANKEYGENSEDPGIRNHWDYHQTSPQKLVGNTQPLMVTLPTFTLEATNNQLETNPEYIDTQAQFVSYTQHPLEWALQLLDNGMLWLEEKFIRMLKFFRQIWGNLLRKN</sequence>
<protein>
    <submittedName>
        <fullName evidence="2">COG0542: ATPases with chaperone activity,ATP-binding subunit</fullName>
    </submittedName>
</protein>
<dbReference type="Proteomes" id="UP000053051">
    <property type="component" value="Unassembled WGS sequence"/>
</dbReference>
<dbReference type="AlphaFoldDB" id="M1X4Q1"/>
<dbReference type="GO" id="GO:0005524">
    <property type="term" value="F:ATP binding"/>
    <property type="evidence" value="ECO:0007669"/>
    <property type="project" value="UniProtKB-KW"/>
</dbReference>
<dbReference type="RefSeq" id="WP_008232126.1">
    <property type="nucleotide sequence ID" value="NZ_CAIY01000020.1"/>
</dbReference>
<comment type="caution">
    <text evidence="2">The sequence shown here is derived from an EMBL/GenBank/DDBJ whole genome shotgun (WGS) entry which is preliminary data.</text>
</comment>
<evidence type="ECO:0000313" key="3">
    <source>
        <dbReference type="Proteomes" id="UP000053051"/>
    </source>
</evidence>
<reference evidence="2 3" key="1">
    <citation type="submission" date="2012-05" db="EMBL/GenBank/DDBJ databases">
        <authorList>
            <person name="Hilton J."/>
        </authorList>
    </citation>
    <scope>NUCLEOTIDE SEQUENCE [LARGE SCALE GENOMIC DNA]</scope>
    <source>
        <strain evidence="2 3">HH01</strain>
    </source>
</reference>
<organism evidence="2 3">
    <name type="scientific">Richelia intracellularis HH01</name>
    <dbReference type="NCBI Taxonomy" id="1165094"/>
    <lineage>
        <taxon>Bacteria</taxon>
        <taxon>Bacillati</taxon>
        <taxon>Cyanobacteriota</taxon>
        <taxon>Cyanophyceae</taxon>
        <taxon>Nostocales</taxon>
        <taxon>Nostocaceae</taxon>
        <taxon>Richelia</taxon>
    </lineage>
</organism>